<dbReference type="RefSeq" id="WP_119441617.1">
    <property type="nucleotide sequence ID" value="NZ_CP170494.1"/>
</dbReference>
<accession>A0ABX9MW90</accession>
<dbReference type="Proteomes" id="UP000266483">
    <property type="component" value="Unassembled WGS sequence"/>
</dbReference>
<protein>
    <recommendedName>
        <fullName evidence="3">Phenylacetic acid catabolic</fullName>
    </recommendedName>
</protein>
<evidence type="ECO:0000313" key="1">
    <source>
        <dbReference type="EMBL" id="RII83225.1"/>
    </source>
</evidence>
<dbReference type="PANTHER" id="PTHR30458">
    <property type="entry name" value="PHENYLACETIC ACID DEGRADATION PROTEIN PAA"/>
    <property type="match status" value="1"/>
</dbReference>
<gene>
    <name evidence="1" type="ORF">CJO09_06350</name>
</gene>
<name>A0ABX9MW90_9BURK</name>
<dbReference type="SUPFAM" id="SSF47240">
    <property type="entry name" value="Ferritin-like"/>
    <property type="match status" value="1"/>
</dbReference>
<dbReference type="PANTHER" id="PTHR30458:SF0">
    <property type="entry name" value="1,2-PHENYLACETYL-COA EPOXIDASE, SUBUNIT C"/>
    <property type="match status" value="1"/>
</dbReference>
<keyword evidence="2" id="KW-1185">Reference proteome</keyword>
<proteinExistence type="predicted"/>
<dbReference type="InterPro" id="IPR009078">
    <property type="entry name" value="Ferritin-like_SF"/>
</dbReference>
<reference evidence="1 2" key="1">
    <citation type="submission" date="2017-08" db="EMBL/GenBank/DDBJ databases">
        <title>Pusillimonas indicus sp. nov., a member of the family Alcaligenaceae isolated from surface seawater.</title>
        <authorList>
            <person name="Li J."/>
        </authorList>
    </citation>
    <scope>NUCLEOTIDE SEQUENCE [LARGE SCALE GENOMIC DNA]</scope>
    <source>
        <strain evidence="1 2">17-4A</strain>
    </source>
</reference>
<sequence length="250" mass="29042">MQNVAEKLEAGSVSLQDFRQQDPEFQELMLNIISIHVASEMYGADCFEPSILKAPTAEFKMRMAKTVMEEYGHHLRFRQLMEELDLDWEEYARRKGHLTTFDTPVDTWADQVVFLALVDRAAAHQFRHFVNSPYQPFQKACQETLKEEYGHVGLGMDGVKHLLQTEEGRAQVEAAVKIWLPVGLQSFGGDGSKRNEAYRRWCIKQDTNENMRLAYFQQVRNIITQDWGIDIPEDMNEVWRSDGDDTERAY</sequence>
<dbReference type="Pfam" id="PF05138">
    <property type="entry name" value="PaaA_PaaC"/>
    <property type="match status" value="1"/>
</dbReference>
<organism evidence="1 2">
    <name type="scientific">Neopusillimonas maritima</name>
    <dbReference type="NCBI Taxonomy" id="2026239"/>
    <lineage>
        <taxon>Bacteria</taxon>
        <taxon>Pseudomonadati</taxon>
        <taxon>Pseudomonadota</taxon>
        <taxon>Betaproteobacteria</taxon>
        <taxon>Burkholderiales</taxon>
        <taxon>Alcaligenaceae</taxon>
        <taxon>Neopusillimonas</taxon>
    </lineage>
</organism>
<dbReference type="EMBL" id="NQOU01000002">
    <property type="protein sequence ID" value="RII83225.1"/>
    <property type="molecule type" value="Genomic_DNA"/>
</dbReference>
<evidence type="ECO:0008006" key="3">
    <source>
        <dbReference type="Google" id="ProtNLM"/>
    </source>
</evidence>
<dbReference type="InterPro" id="IPR012347">
    <property type="entry name" value="Ferritin-like"/>
</dbReference>
<dbReference type="Gene3D" id="1.20.1260.10">
    <property type="match status" value="1"/>
</dbReference>
<dbReference type="InterPro" id="IPR052703">
    <property type="entry name" value="Aromatic_CoA_ox/epox"/>
</dbReference>
<evidence type="ECO:0000313" key="2">
    <source>
        <dbReference type="Proteomes" id="UP000266483"/>
    </source>
</evidence>
<comment type="caution">
    <text evidence="1">The sequence shown here is derived from an EMBL/GenBank/DDBJ whole genome shotgun (WGS) entry which is preliminary data.</text>
</comment>
<dbReference type="InterPro" id="IPR007814">
    <property type="entry name" value="PaaA_PaaC"/>
</dbReference>